<keyword evidence="4" id="KW-1185">Reference proteome</keyword>
<dbReference type="SUPFAM" id="SSF55826">
    <property type="entry name" value="YbaK/ProRS associated domain"/>
    <property type="match status" value="1"/>
</dbReference>
<evidence type="ECO:0000313" key="4">
    <source>
        <dbReference type="Proteomes" id="UP000037269"/>
    </source>
</evidence>
<dbReference type="RefSeq" id="WP_043063895.1">
    <property type="nucleotide sequence ID" value="NZ_BJOA01000073.1"/>
</dbReference>
<reference evidence="3 5" key="2">
    <citation type="submission" date="2016-10" db="EMBL/GenBank/DDBJ databases">
        <authorList>
            <person name="de Groot N.N."/>
        </authorList>
    </citation>
    <scope>NUCLEOTIDE SEQUENCE [LARGE SCALE GENOMIC DNA]</scope>
    <source>
        <strain evidence="3 5">DSM 2895</strain>
    </source>
</reference>
<evidence type="ECO:0000259" key="1">
    <source>
        <dbReference type="Pfam" id="PF04073"/>
    </source>
</evidence>
<dbReference type="EMBL" id="FNED01000005">
    <property type="protein sequence ID" value="SDI59375.1"/>
    <property type="molecule type" value="Genomic_DNA"/>
</dbReference>
<dbReference type="GO" id="GO:0002161">
    <property type="term" value="F:aminoacyl-tRNA deacylase activity"/>
    <property type="evidence" value="ECO:0007669"/>
    <property type="project" value="InterPro"/>
</dbReference>
<dbReference type="Pfam" id="PF04073">
    <property type="entry name" value="tRNA_edit"/>
    <property type="match status" value="1"/>
</dbReference>
<evidence type="ECO:0000313" key="5">
    <source>
        <dbReference type="Proteomes" id="UP000182836"/>
    </source>
</evidence>
<protein>
    <submittedName>
        <fullName evidence="3">Cys-tRNA(Pro) deacylase, prolyl-tRNA editing enzyme YbaK/EbsC</fullName>
    </submittedName>
    <submittedName>
        <fullName evidence="2">Prolyl-tRNA synthetase</fullName>
    </submittedName>
</protein>
<feature type="domain" description="YbaK/aminoacyl-tRNA synthetase-associated" evidence="1">
    <location>
        <begin position="28"/>
        <end position="146"/>
    </location>
</feature>
<evidence type="ECO:0000313" key="2">
    <source>
        <dbReference type="EMBL" id="KON99223.1"/>
    </source>
</evidence>
<name>A0A0D1XFF0_ANEMI</name>
<dbReference type="EMBL" id="LGUG01000002">
    <property type="protein sequence ID" value="KON99223.1"/>
    <property type="molecule type" value="Genomic_DNA"/>
</dbReference>
<dbReference type="PANTHER" id="PTHR30411:SF1">
    <property type="entry name" value="CYTOPLASMIC PROTEIN"/>
    <property type="match status" value="1"/>
</dbReference>
<organism evidence="2 4">
    <name type="scientific">Aneurinibacillus migulanus</name>
    <name type="common">Bacillus migulanus</name>
    <dbReference type="NCBI Taxonomy" id="47500"/>
    <lineage>
        <taxon>Bacteria</taxon>
        <taxon>Bacillati</taxon>
        <taxon>Bacillota</taxon>
        <taxon>Bacilli</taxon>
        <taxon>Bacillales</taxon>
        <taxon>Paenibacillaceae</taxon>
        <taxon>Aneurinibacillus group</taxon>
        <taxon>Aneurinibacillus</taxon>
    </lineage>
</organism>
<dbReference type="InterPro" id="IPR036754">
    <property type="entry name" value="YbaK/aa-tRNA-synt-asso_dom_sf"/>
</dbReference>
<dbReference type="PANTHER" id="PTHR30411">
    <property type="entry name" value="CYTOPLASMIC PROTEIN"/>
    <property type="match status" value="1"/>
</dbReference>
<dbReference type="Gene3D" id="3.90.960.10">
    <property type="entry name" value="YbaK/aminoacyl-tRNA synthetase-associated domain"/>
    <property type="match status" value="1"/>
</dbReference>
<dbReference type="STRING" id="47500.AF333_00320"/>
<dbReference type="InterPro" id="IPR007214">
    <property type="entry name" value="YbaK/aa-tRNA-synth-assoc-dom"/>
</dbReference>
<dbReference type="AlphaFoldDB" id="A0A0D1XFF0"/>
<keyword evidence="2" id="KW-0030">Aminoacyl-tRNA synthetase</keyword>
<proteinExistence type="predicted"/>
<dbReference type="OrthoDB" id="9798760at2"/>
<keyword evidence="2" id="KW-0436">Ligase</keyword>
<dbReference type="GeneID" id="42303660"/>
<gene>
    <name evidence="2" type="ORF">AF333_00320</name>
    <name evidence="3" type="ORF">SAMN04487909_105225</name>
</gene>
<evidence type="ECO:0000313" key="3">
    <source>
        <dbReference type="EMBL" id="SDI59375.1"/>
    </source>
</evidence>
<dbReference type="CDD" id="cd04333">
    <property type="entry name" value="ProX_deacylase"/>
    <property type="match status" value="1"/>
</dbReference>
<accession>A0A0D1XFF0</accession>
<reference evidence="2 4" key="1">
    <citation type="submission" date="2015-07" db="EMBL/GenBank/DDBJ databases">
        <title>Fjat-14205 dsm 2895.</title>
        <authorList>
            <person name="Liu B."/>
            <person name="Wang J."/>
            <person name="Zhu Y."/>
            <person name="Liu G."/>
            <person name="Chen Q."/>
            <person name="Chen Z."/>
            <person name="Lan J."/>
            <person name="Che J."/>
            <person name="Ge C."/>
            <person name="Shi H."/>
            <person name="Pan Z."/>
            <person name="Liu X."/>
        </authorList>
    </citation>
    <scope>NUCLEOTIDE SEQUENCE [LARGE SCALE GENOMIC DNA]</scope>
    <source>
        <strain evidence="2 4">DSM 2895</strain>
    </source>
</reference>
<dbReference type="Proteomes" id="UP000037269">
    <property type="component" value="Unassembled WGS sequence"/>
</dbReference>
<dbReference type="GO" id="GO:0004812">
    <property type="term" value="F:aminoacyl-tRNA ligase activity"/>
    <property type="evidence" value="ECO:0007669"/>
    <property type="project" value="UniProtKB-KW"/>
</dbReference>
<dbReference type="PATRIC" id="fig|47500.12.peg.4170"/>
<dbReference type="Proteomes" id="UP000182836">
    <property type="component" value="Unassembled WGS sequence"/>
</dbReference>
<sequence length="159" mass="17276">MSVITPLDRVREHVQKFDTNLEPIVYEEALKTSDEAAQALGVDVAQIAKSILFRSNDAYGLFVAAGDIRIHPKQVKKCLGGKKPKMASPEEVLQVTGFQVGAVCPFALLQEVPIFIDESLQRFDTVYTAAGIPESLLPVSYSKLLDMTKGVSINAAAPE</sequence>